<gene>
    <name evidence="8" type="ORF">CWE10_03055</name>
</gene>
<dbReference type="PROSITE" id="PS50045">
    <property type="entry name" value="SIGMA54_INTERACT_4"/>
    <property type="match status" value="1"/>
</dbReference>
<evidence type="ECO:0000256" key="2">
    <source>
        <dbReference type="ARBA" id="ARBA00022741"/>
    </source>
</evidence>
<name>A0A953I9E2_SYMTR</name>
<dbReference type="InterPro" id="IPR027417">
    <property type="entry name" value="P-loop_NTPase"/>
</dbReference>
<dbReference type="GO" id="GO:0009401">
    <property type="term" value="P:phosphoenolpyruvate-dependent sugar phosphotransferase system"/>
    <property type="evidence" value="ECO:0007669"/>
    <property type="project" value="InterPro"/>
</dbReference>
<keyword evidence="1" id="KW-0808">Transferase</keyword>
<dbReference type="InterPro" id="IPR036634">
    <property type="entry name" value="PRD_sf"/>
</dbReference>
<keyword evidence="3" id="KW-0067">ATP-binding</keyword>
<evidence type="ECO:0000313" key="9">
    <source>
        <dbReference type="Proteomes" id="UP000732377"/>
    </source>
</evidence>
<feature type="domain" description="PTS EIIA type-4" evidence="6">
    <location>
        <begin position="600"/>
        <end position="736"/>
    </location>
</feature>
<dbReference type="InterPro" id="IPR002078">
    <property type="entry name" value="Sigma_54_int"/>
</dbReference>
<dbReference type="Pfam" id="PF00874">
    <property type="entry name" value="PRD"/>
    <property type="match status" value="1"/>
</dbReference>
<organism evidence="8 9">
    <name type="scientific">Symbiobacterium thermophilum</name>
    <dbReference type="NCBI Taxonomy" id="2734"/>
    <lineage>
        <taxon>Bacteria</taxon>
        <taxon>Bacillati</taxon>
        <taxon>Bacillota</taxon>
        <taxon>Clostridia</taxon>
        <taxon>Eubacteriales</taxon>
        <taxon>Symbiobacteriaceae</taxon>
        <taxon>Symbiobacterium</taxon>
    </lineage>
</organism>
<evidence type="ECO:0000259" key="5">
    <source>
        <dbReference type="PROSITE" id="PS50045"/>
    </source>
</evidence>
<dbReference type="Gene3D" id="3.40.50.510">
    <property type="entry name" value="Phosphotransferase system, mannose-type IIA component"/>
    <property type="match status" value="1"/>
</dbReference>
<feature type="domain" description="Sigma-54 factor interaction" evidence="5">
    <location>
        <begin position="181"/>
        <end position="381"/>
    </location>
</feature>
<dbReference type="SUPFAM" id="SSF52540">
    <property type="entry name" value="P-loop containing nucleoside triphosphate hydrolases"/>
    <property type="match status" value="1"/>
</dbReference>
<dbReference type="PROSITE" id="PS51096">
    <property type="entry name" value="PTS_EIIA_TYPE_4"/>
    <property type="match status" value="1"/>
</dbReference>
<dbReference type="Gene3D" id="3.40.50.300">
    <property type="entry name" value="P-loop containing nucleotide triphosphate hydrolases"/>
    <property type="match status" value="1"/>
</dbReference>
<dbReference type="GO" id="GO:0006355">
    <property type="term" value="P:regulation of DNA-templated transcription"/>
    <property type="evidence" value="ECO:0007669"/>
    <property type="project" value="InterPro"/>
</dbReference>
<dbReference type="PANTHER" id="PTHR32071:SF38">
    <property type="entry name" value="PSP OPERON TRANSCRIPTIONAL ACTIVATOR"/>
    <property type="match status" value="1"/>
</dbReference>
<feature type="region of interest" description="Disordered" evidence="4">
    <location>
        <begin position="1"/>
        <end position="30"/>
    </location>
</feature>
<dbReference type="Proteomes" id="UP000732377">
    <property type="component" value="Unassembled WGS sequence"/>
</dbReference>
<dbReference type="InterPro" id="IPR011608">
    <property type="entry name" value="PRD"/>
</dbReference>
<feature type="compositionally biased region" description="Basic and acidic residues" evidence="4">
    <location>
        <begin position="114"/>
        <end position="124"/>
    </location>
</feature>
<feature type="region of interest" description="Disordered" evidence="4">
    <location>
        <begin position="62"/>
        <end position="205"/>
    </location>
</feature>
<accession>A0A953I9E2</accession>
<dbReference type="EMBL" id="PIUK01000015">
    <property type="protein sequence ID" value="MBY6275184.1"/>
    <property type="molecule type" value="Genomic_DNA"/>
</dbReference>
<dbReference type="SUPFAM" id="SSF53062">
    <property type="entry name" value="PTS system fructose IIA component-like"/>
    <property type="match status" value="1"/>
</dbReference>
<dbReference type="GO" id="GO:0016020">
    <property type="term" value="C:membrane"/>
    <property type="evidence" value="ECO:0007669"/>
    <property type="project" value="InterPro"/>
</dbReference>
<dbReference type="Pfam" id="PF00158">
    <property type="entry name" value="Sigma54_activat"/>
    <property type="match status" value="1"/>
</dbReference>
<dbReference type="Pfam" id="PF03610">
    <property type="entry name" value="EIIA-man"/>
    <property type="match status" value="1"/>
</dbReference>
<feature type="domain" description="PRD" evidence="7">
    <location>
        <begin position="858"/>
        <end position="957"/>
    </location>
</feature>
<evidence type="ECO:0000256" key="1">
    <source>
        <dbReference type="ARBA" id="ARBA00022679"/>
    </source>
</evidence>
<dbReference type="InterPro" id="IPR036662">
    <property type="entry name" value="PTS_EIIA_man-typ_sf"/>
</dbReference>
<evidence type="ECO:0000256" key="4">
    <source>
        <dbReference type="SAM" id="MobiDB-lite"/>
    </source>
</evidence>
<dbReference type="GO" id="GO:0016740">
    <property type="term" value="F:transferase activity"/>
    <property type="evidence" value="ECO:0007669"/>
    <property type="project" value="UniProtKB-KW"/>
</dbReference>
<reference evidence="8" key="1">
    <citation type="submission" date="2017-11" db="EMBL/GenBank/DDBJ databases">
        <title>Three new genomes from thermophilic consortium.</title>
        <authorList>
            <person name="Quaggio R."/>
            <person name="Amgarten D."/>
            <person name="Setubal J.C."/>
        </authorList>
    </citation>
    <scope>NUCLEOTIDE SEQUENCE</scope>
    <source>
        <strain evidence="8">ZCTH01-B2</strain>
    </source>
</reference>
<dbReference type="SUPFAM" id="SSF63520">
    <property type="entry name" value="PTS-regulatory domain, PRD"/>
    <property type="match status" value="2"/>
</dbReference>
<sequence>MGSGPLPAGTRVRAVRAASQPGRRVDGPWMGWFPSNPCQRSRDHLKVSPYTGGKLSAIAKGVAPRAQGSGPGGASSACTGRKLQRCDGHRGGRTRRHPAEQRQRRSQRTGQRRARAETEGEARSVHRRGRARVARRSRSGGQRSLRRAGRVRREPRRRGGAGQGGHALPPARVADAHLRPHRVGQEPAGGGDVPVRRGRGAAPPGSALLRVQLRGLRREPAAAAGPALRLREGRLHRGGTGHAGARGAGGRGLLFLDEIHRLPPDGQEMLFLLMDRGVYRALGDTATRQASVMLVGATSEDPSSSLLNTFVRRFPVVIHLPGLDVRPVEERLALIEVFLREEASRIGKAIVVSPLVLLALLAYRTTGNVGELRSAILMACAKAFFAHAAAGLGDGAPISLDLTHLSPQIQLAYLQAHESSGDAERLVGVEDRVYRPSTLRSQVRYVDDYVPADLYAQLHRRVTGYLRAGLQESELRRVIQTDLDYYLRRLLHRADRAGVVSNRLLEIVTGFVREVGDELNENFGSEVVTGLALHLAARSDHDLDVDQALALVAQCPAEYAAVNRLAPRLEAELGVRLLPGEKSFLALFLAAHRPRNAPSGLQVMVIAHGDSTASSMAAVANELLGTDIVTAVDMPLEQSVQATVELAAARVRAFGPVRGVVLLVDMGSLTGLGPALERETGVPFAVVPLVTTPAVIEAARVAQEPGSDLATVVRAVRRVYTGQEEEPVVAAGKRLVITTCLTGQGTARKLAAFLTEALPPDLRESVAVQAVDLDNGSVLPGLLVEGWRKGVVAVVGTIDPRLPGVPFIGLERVLFGDGLQALADLLRGEEAPAAAPSATREEAMELSMRFLVDNIASVDGRRAGEAAAGALRRFEESLGMRLNANRVARWIIHLGFAIERLASDGTTYPCPEEEYLRVRHGSLLSAIADALEPVGRSWGFSFPSGEVAYMALIVLTE</sequence>
<evidence type="ECO:0000313" key="8">
    <source>
        <dbReference type="EMBL" id="MBY6275184.1"/>
    </source>
</evidence>
<dbReference type="GO" id="GO:0005524">
    <property type="term" value="F:ATP binding"/>
    <property type="evidence" value="ECO:0007669"/>
    <property type="project" value="UniProtKB-KW"/>
</dbReference>
<proteinExistence type="predicted"/>
<keyword evidence="2" id="KW-0547">Nucleotide-binding</keyword>
<dbReference type="PANTHER" id="PTHR32071">
    <property type="entry name" value="TRANSCRIPTIONAL REGULATORY PROTEIN"/>
    <property type="match status" value="1"/>
</dbReference>
<dbReference type="AlphaFoldDB" id="A0A953I9E2"/>
<dbReference type="CDD" id="cd00009">
    <property type="entry name" value="AAA"/>
    <property type="match status" value="1"/>
</dbReference>
<dbReference type="PROSITE" id="PS51372">
    <property type="entry name" value="PRD_2"/>
    <property type="match status" value="1"/>
</dbReference>
<dbReference type="InterPro" id="IPR004701">
    <property type="entry name" value="PTS_EIIA_man-typ"/>
</dbReference>
<evidence type="ECO:0000259" key="6">
    <source>
        <dbReference type="PROSITE" id="PS51096"/>
    </source>
</evidence>
<evidence type="ECO:0000259" key="7">
    <source>
        <dbReference type="PROSITE" id="PS51372"/>
    </source>
</evidence>
<evidence type="ECO:0000256" key="3">
    <source>
        <dbReference type="ARBA" id="ARBA00022840"/>
    </source>
</evidence>
<comment type="caution">
    <text evidence="8">The sequence shown here is derived from an EMBL/GenBank/DDBJ whole genome shotgun (WGS) entry which is preliminary data.</text>
</comment>
<protein>
    <submittedName>
        <fullName evidence="8">Uncharacterized protein</fullName>
    </submittedName>
</protein>
<feature type="compositionally biased region" description="Basic residues" evidence="4">
    <location>
        <begin position="104"/>
        <end position="113"/>
    </location>
</feature>
<feature type="compositionally biased region" description="Basic residues" evidence="4">
    <location>
        <begin position="125"/>
        <end position="159"/>
    </location>
</feature>